<protein>
    <submittedName>
        <fullName evidence="1">Uncharacterized protein</fullName>
    </submittedName>
</protein>
<proteinExistence type="predicted"/>
<reference evidence="1 2" key="1">
    <citation type="journal article" date="2015" name="Microbiome">
        <title>Genomic resolution of linkages in carbon, nitrogen, and sulfur cycling among widespread estuary sediment bacteria.</title>
        <authorList>
            <person name="Baker B.J."/>
            <person name="Lazar C.S."/>
            <person name="Teske A.P."/>
            <person name="Dick G.J."/>
        </authorList>
    </citation>
    <scope>NUCLEOTIDE SEQUENCE [LARGE SCALE GENOMIC DNA]</scope>
    <source>
        <strain evidence="1">DG_24</strain>
    </source>
</reference>
<dbReference type="Proteomes" id="UP000052008">
    <property type="component" value="Unassembled WGS sequence"/>
</dbReference>
<organism evidence="1 2">
    <name type="scientific">candidate division TA06 bacterium DG_24</name>
    <dbReference type="NCBI Taxonomy" id="1703770"/>
    <lineage>
        <taxon>Bacteria</taxon>
        <taxon>Bacteria division TA06</taxon>
    </lineage>
</organism>
<accession>A0A0S7WUI8</accession>
<comment type="caution">
    <text evidence="1">The sequence shown here is derived from an EMBL/GenBank/DDBJ whole genome shotgun (WGS) entry which is preliminary data.</text>
</comment>
<evidence type="ECO:0000313" key="1">
    <source>
        <dbReference type="EMBL" id="KPJ53856.1"/>
    </source>
</evidence>
<dbReference type="AlphaFoldDB" id="A0A0S7WUI8"/>
<dbReference type="EMBL" id="LIZS01000011">
    <property type="protein sequence ID" value="KPJ53856.1"/>
    <property type="molecule type" value="Genomic_DNA"/>
</dbReference>
<gene>
    <name evidence="1" type="ORF">AMJ39_02915</name>
</gene>
<sequence>MARVRVGATDYTAEGVSLLGSRRFSSPAFDYALPGRLVLGIRPQGSYADTIQHLRKKRGASYDGRSEIDI</sequence>
<evidence type="ECO:0000313" key="2">
    <source>
        <dbReference type="Proteomes" id="UP000052008"/>
    </source>
</evidence>
<name>A0A0S7WUI8_UNCT6</name>